<gene>
    <name evidence="3" type="ORF">C1SCF055_LOCUS26675</name>
</gene>
<evidence type="ECO:0000313" key="5">
    <source>
        <dbReference type="EMBL" id="CAL4787878.1"/>
    </source>
</evidence>
<evidence type="ECO:0000256" key="1">
    <source>
        <dbReference type="SAM" id="Phobius"/>
    </source>
</evidence>
<accession>A0A9P1G5Q1</accession>
<evidence type="ECO:0000313" key="4">
    <source>
        <dbReference type="EMBL" id="CAL1153941.1"/>
    </source>
</evidence>
<keyword evidence="1" id="KW-0472">Membrane</keyword>
<proteinExistence type="predicted"/>
<evidence type="ECO:0000259" key="2">
    <source>
        <dbReference type="Pfam" id="PF02517"/>
    </source>
</evidence>
<dbReference type="EMBL" id="CAMXCT020002802">
    <property type="protein sequence ID" value="CAL1153941.1"/>
    <property type="molecule type" value="Genomic_DNA"/>
</dbReference>
<keyword evidence="6" id="KW-1185">Reference proteome</keyword>
<protein>
    <submittedName>
        <fullName evidence="5">WD repeat-containing protein 65</fullName>
    </submittedName>
</protein>
<dbReference type="EMBL" id="CAMXCT010002802">
    <property type="protein sequence ID" value="CAI4000566.1"/>
    <property type="molecule type" value="Genomic_DNA"/>
</dbReference>
<keyword evidence="1" id="KW-1133">Transmembrane helix</keyword>
<dbReference type="EMBL" id="CAMXCT030002802">
    <property type="protein sequence ID" value="CAL4787878.1"/>
    <property type="molecule type" value="Genomic_DNA"/>
</dbReference>
<feature type="transmembrane region" description="Helical" evidence="1">
    <location>
        <begin position="174"/>
        <end position="193"/>
    </location>
</feature>
<dbReference type="InterPro" id="IPR052710">
    <property type="entry name" value="CAAX_protease"/>
</dbReference>
<dbReference type="GO" id="GO:0080120">
    <property type="term" value="P:CAAX-box protein maturation"/>
    <property type="evidence" value="ECO:0007669"/>
    <property type="project" value="UniProtKB-ARBA"/>
</dbReference>
<feature type="transmembrane region" description="Helical" evidence="1">
    <location>
        <begin position="202"/>
        <end position="222"/>
    </location>
</feature>
<dbReference type="InterPro" id="IPR003675">
    <property type="entry name" value="Rce1/LyrA-like_dom"/>
</dbReference>
<organism evidence="3">
    <name type="scientific">Cladocopium goreaui</name>
    <dbReference type="NCBI Taxonomy" id="2562237"/>
    <lineage>
        <taxon>Eukaryota</taxon>
        <taxon>Sar</taxon>
        <taxon>Alveolata</taxon>
        <taxon>Dinophyceae</taxon>
        <taxon>Suessiales</taxon>
        <taxon>Symbiodiniaceae</taxon>
        <taxon>Cladocopium</taxon>
    </lineage>
</organism>
<dbReference type="OrthoDB" id="10621018at2759"/>
<reference evidence="4" key="2">
    <citation type="submission" date="2024-04" db="EMBL/GenBank/DDBJ databases">
        <authorList>
            <person name="Chen Y."/>
            <person name="Shah S."/>
            <person name="Dougan E. K."/>
            <person name="Thang M."/>
            <person name="Chan C."/>
        </authorList>
    </citation>
    <scope>NUCLEOTIDE SEQUENCE [LARGE SCALE GENOMIC DNA]</scope>
</reference>
<keyword evidence="1" id="KW-0812">Transmembrane</keyword>
<feature type="transmembrane region" description="Helical" evidence="1">
    <location>
        <begin position="69"/>
        <end position="91"/>
    </location>
</feature>
<feature type="transmembrane region" description="Helical" evidence="1">
    <location>
        <begin position="30"/>
        <end position="48"/>
    </location>
</feature>
<dbReference type="GO" id="GO:0004175">
    <property type="term" value="F:endopeptidase activity"/>
    <property type="evidence" value="ECO:0007669"/>
    <property type="project" value="UniProtKB-ARBA"/>
</dbReference>
<comment type="caution">
    <text evidence="3">The sequence shown here is derived from an EMBL/GenBank/DDBJ whole genome shotgun (WGS) entry which is preliminary data.</text>
</comment>
<dbReference type="Pfam" id="PF02517">
    <property type="entry name" value="Rce1-like"/>
    <property type="match status" value="1"/>
</dbReference>
<feature type="transmembrane region" description="Helical" evidence="1">
    <location>
        <begin position="144"/>
        <end position="162"/>
    </location>
</feature>
<evidence type="ECO:0000313" key="3">
    <source>
        <dbReference type="EMBL" id="CAI4000566.1"/>
    </source>
</evidence>
<feature type="domain" description="CAAX prenyl protease 2/Lysostaphin resistance protein A-like" evidence="2">
    <location>
        <begin position="120"/>
        <end position="210"/>
    </location>
</feature>
<dbReference type="Proteomes" id="UP001152797">
    <property type="component" value="Unassembled WGS sequence"/>
</dbReference>
<evidence type="ECO:0000313" key="6">
    <source>
        <dbReference type="Proteomes" id="UP001152797"/>
    </source>
</evidence>
<name>A0A9P1G5Q1_9DINO</name>
<reference evidence="3" key="1">
    <citation type="submission" date="2022-10" db="EMBL/GenBank/DDBJ databases">
        <authorList>
            <person name="Chen Y."/>
            <person name="Dougan E. K."/>
            <person name="Chan C."/>
            <person name="Rhodes N."/>
            <person name="Thang M."/>
        </authorList>
    </citation>
    <scope>NUCLEOTIDE SEQUENCE</scope>
</reference>
<dbReference type="AlphaFoldDB" id="A0A9P1G5Q1"/>
<feature type="transmembrane region" description="Helical" evidence="1">
    <location>
        <begin position="111"/>
        <end position="132"/>
    </location>
</feature>
<dbReference type="PANTHER" id="PTHR36435:SF1">
    <property type="entry name" value="CAAX AMINO TERMINAL PROTEASE FAMILY PROTEIN"/>
    <property type="match status" value="1"/>
</dbReference>
<dbReference type="PANTHER" id="PTHR36435">
    <property type="entry name" value="SLR1288 PROTEIN"/>
    <property type="match status" value="1"/>
</dbReference>
<sequence>MIQIYIWYVMAGEFARFMLPGHDAWLSQMWLAQLLTYFLSWMSLQPLLRRLPSQHLRKMINGRVTGRHLAFGLALALLLGFLTAPVGRGHLLPSASTVLHGELRAVQHLAASRSLGGVAGLFLLVGVVAPTFEELLFRGFLLIALRRSSSPIFLSSFLFGFFHCHPNSHSALLGFRPLLPTAVLGAWFAYFAVKTGSLTTSILLHQFWNGGHVLLVAILTWMGTSPWLVDMAVSCYA</sequence>